<dbReference type="GO" id="GO:0005789">
    <property type="term" value="C:endoplasmic reticulum membrane"/>
    <property type="evidence" value="ECO:0007669"/>
    <property type="project" value="TreeGrafter"/>
</dbReference>
<keyword evidence="3 7" id="KW-0812">Transmembrane</keyword>
<keyword evidence="2" id="KW-0813">Transport</keyword>
<gene>
    <name evidence="8" type="ORF">TrLO_g13465</name>
</gene>
<dbReference type="OrthoDB" id="43032at2759"/>
<evidence type="ECO:0000256" key="2">
    <source>
        <dbReference type="ARBA" id="ARBA00022448"/>
    </source>
</evidence>
<dbReference type="Proteomes" id="UP001165122">
    <property type="component" value="Unassembled WGS sequence"/>
</dbReference>
<evidence type="ECO:0000256" key="6">
    <source>
        <dbReference type="SAM" id="MobiDB-lite"/>
    </source>
</evidence>
<evidence type="ECO:0000256" key="4">
    <source>
        <dbReference type="ARBA" id="ARBA00022989"/>
    </source>
</evidence>
<dbReference type="PANTHER" id="PTHR10778">
    <property type="entry name" value="SOLUTE CARRIER FAMILY 35 MEMBER B"/>
    <property type="match status" value="1"/>
</dbReference>
<keyword evidence="4 7" id="KW-1133">Transmembrane helix</keyword>
<feature type="transmembrane region" description="Helical" evidence="7">
    <location>
        <begin position="351"/>
        <end position="369"/>
    </location>
</feature>
<feature type="transmembrane region" description="Helical" evidence="7">
    <location>
        <begin position="284"/>
        <end position="301"/>
    </location>
</feature>
<dbReference type="AlphaFoldDB" id="A0A9W7E3L6"/>
<feature type="transmembrane region" description="Helical" evidence="7">
    <location>
        <begin position="443"/>
        <end position="471"/>
    </location>
</feature>
<name>A0A9W7E3L6_9STRA</name>
<dbReference type="Pfam" id="PF08449">
    <property type="entry name" value="UAA"/>
    <property type="match status" value="1"/>
</dbReference>
<dbReference type="InterPro" id="IPR013657">
    <property type="entry name" value="SCL35B1-4/HUT1"/>
</dbReference>
<feature type="compositionally biased region" description="Low complexity" evidence="6">
    <location>
        <begin position="83"/>
        <end position="100"/>
    </location>
</feature>
<evidence type="ECO:0000256" key="3">
    <source>
        <dbReference type="ARBA" id="ARBA00022692"/>
    </source>
</evidence>
<evidence type="ECO:0000256" key="1">
    <source>
        <dbReference type="ARBA" id="ARBA00004141"/>
    </source>
</evidence>
<proteinExistence type="predicted"/>
<evidence type="ECO:0000313" key="8">
    <source>
        <dbReference type="EMBL" id="GMH64533.1"/>
    </source>
</evidence>
<feature type="region of interest" description="Disordered" evidence="6">
    <location>
        <begin position="1"/>
        <end position="35"/>
    </location>
</feature>
<feature type="transmembrane region" description="Helical" evidence="7">
    <location>
        <begin position="313"/>
        <end position="331"/>
    </location>
</feature>
<comment type="subcellular location">
    <subcellularLocation>
        <location evidence="1">Membrane</location>
        <topology evidence="1">Multi-pass membrane protein</topology>
    </subcellularLocation>
</comment>
<comment type="caution">
    <text evidence="8">The sequence shown here is derived from an EMBL/GenBank/DDBJ whole genome shotgun (WGS) entry which is preliminary data.</text>
</comment>
<feature type="region of interest" description="Disordered" evidence="6">
    <location>
        <begin position="56"/>
        <end position="100"/>
    </location>
</feature>
<organism evidence="8 9">
    <name type="scientific">Triparma laevis f. longispina</name>
    <dbReference type="NCBI Taxonomy" id="1714387"/>
    <lineage>
        <taxon>Eukaryota</taxon>
        <taxon>Sar</taxon>
        <taxon>Stramenopiles</taxon>
        <taxon>Ochrophyta</taxon>
        <taxon>Bolidophyceae</taxon>
        <taxon>Parmales</taxon>
        <taxon>Triparmaceae</taxon>
        <taxon>Triparma</taxon>
    </lineage>
</organism>
<accession>A0A9W7E3L6</accession>
<sequence>MSLPPPPIWNDAASTFSTSNNPPLSLNSPSHPRTRTNSITQILNSIPILPVIQSFEDQPTPINTPPPSTGASRLHPPSSLELTYGTTAPPPGADAASGTGNLIPPHKTFGLTSRYSSKSSSSSTASPKNLTEIRSSNLTILTINLTPYTRQSQYLLLASGVFCFTLIYGFLQELVIVGIFDKKLSLFLAFTQFLGYTVLSLGVFLRQKIIDTKLSPCEILTIFLKRIPWLKFLQIAFLRTLDLSLTNISMQYVSYPTKTLMKSSRVIFTMIFGSFIMGKRHKRSDYLIVITMVLGLGIFIVAESRGKESDKNFEWIGILMLLCSLTCDGFVVNSNEMLMNNWDLGQDEFILALYVLAGVIMGGVAWGSGEMGEGVRFLGGGESMEGFRGGEGGEVYDSKTKIICLTLFCTFGYLGSSCAGAITKHFGALSMSITSTARKAVTLFLSFLIFPKECSGMHIVGMVTFVGALGVKGSKSRVRKYEKEKSGGKREEVERNL</sequence>
<feature type="compositionally biased region" description="Low complexity" evidence="6">
    <location>
        <begin position="19"/>
        <end position="30"/>
    </location>
</feature>
<dbReference type="GO" id="GO:0000139">
    <property type="term" value="C:Golgi membrane"/>
    <property type="evidence" value="ECO:0007669"/>
    <property type="project" value="TreeGrafter"/>
</dbReference>
<keyword evidence="9" id="KW-1185">Reference proteome</keyword>
<evidence type="ECO:0000256" key="7">
    <source>
        <dbReference type="SAM" id="Phobius"/>
    </source>
</evidence>
<protein>
    <submittedName>
        <fullName evidence="8">Uncharacterized protein</fullName>
    </submittedName>
</protein>
<feature type="transmembrane region" description="Helical" evidence="7">
    <location>
        <begin position="186"/>
        <end position="205"/>
    </location>
</feature>
<dbReference type="PANTHER" id="PTHR10778:SF8">
    <property type="entry name" value="ADENOSINE 3'-PHOSPHO 5'-PHOSPHOSULFATE TRANSPORTER 2"/>
    <property type="match status" value="1"/>
</dbReference>
<reference evidence="9" key="1">
    <citation type="journal article" date="2023" name="Commun. Biol.">
        <title>Genome analysis of Parmales, the sister group of diatoms, reveals the evolutionary specialization of diatoms from phago-mixotrophs to photoautotrophs.</title>
        <authorList>
            <person name="Ban H."/>
            <person name="Sato S."/>
            <person name="Yoshikawa S."/>
            <person name="Yamada K."/>
            <person name="Nakamura Y."/>
            <person name="Ichinomiya M."/>
            <person name="Sato N."/>
            <person name="Blanc-Mathieu R."/>
            <person name="Endo H."/>
            <person name="Kuwata A."/>
            <person name="Ogata H."/>
        </authorList>
    </citation>
    <scope>NUCLEOTIDE SEQUENCE [LARGE SCALE GENOMIC DNA]</scope>
    <source>
        <strain evidence="9">NIES 3700</strain>
    </source>
</reference>
<evidence type="ECO:0000256" key="5">
    <source>
        <dbReference type="ARBA" id="ARBA00023136"/>
    </source>
</evidence>
<dbReference type="GO" id="GO:0046964">
    <property type="term" value="F:3'-phosphoadenosine 5'-phosphosulfate transmembrane transporter activity"/>
    <property type="evidence" value="ECO:0007669"/>
    <property type="project" value="TreeGrafter"/>
</dbReference>
<evidence type="ECO:0000313" key="9">
    <source>
        <dbReference type="Proteomes" id="UP001165122"/>
    </source>
</evidence>
<feature type="transmembrane region" description="Helical" evidence="7">
    <location>
        <begin position="154"/>
        <end position="180"/>
    </location>
</feature>
<dbReference type="EMBL" id="BRXW01000543">
    <property type="protein sequence ID" value="GMH64533.1"/>
    <property type="molecule type" value="Genomic_DNA"/>
</dbReference>
<keyword evidence="5 7" id="KW-0472">Membrane</keyword>